<dbReference type="Pfam" id="PF13424">
    <property type="entry name" value="TPR_12"/>
    <property type="match status" value="1"/>
</dbReference>
<dbReference type="SMART" id="SM00028">
    <property type="entry name" value="TPR"/>
    <property type="match status" value="15"/>
</dbReference>
<name>A0A2T4IFE5_9RHOO</name>
<protein>
    <submittedName>
        <fullName evidence="5">PEP-CTERM system TPR-repeat protein PrsT</fullName>
    </submittedName>
</protein>
<dbReference type="EMBL" id="PZKC01000006">
    <property type="protein sequence ID" value="PTD96495.1"/>
    <property type="molecule type" value="Genomic_DNA"/>
</dbReference>
<dbReference type="Pfam" id="PF14559">
    <property type="entry name" value="TPR_19"/>
    <property type="match status" value="4"/>
</dbReference>
<sequence>MNKPLLHLLALCLTGLLALPAAAGSAAANRYYEDGLARFERKDIAGAIIQLKNALQQDRNLLAAQLLLGRAYLADGDLGPAEVAFGEALRLGVHRAEVATELATIYLMQGRAQKLINDIPADGLPLQTRLQVLVMRGKAHAALGDPARALRSLEEAADLEPAAAAPHNARVTVLLGEGRIDEARDAAARAVELGPGLAEAYSARASVAHAEGALETALTDYRRALELDPAFDDARVALAGLYLDLQRDGDARAVLDGADGRLAGDPRAAYLRALLAGRAGDTERAAAQLTEAARLVDALPAEWLGGREQLLMVGALAHHAGRQYEKARSYLEVLGRRFPRNLGARKLLAAVWLDSGEPGRAEALIDDVLRSQPGDAQAWQLRGQANLALRRYARATEAFERAAALGAEGRVEGALGFSLLGEGRHGAARDSLAAAFARNPGDLGVAIALATLHAREGEQAAALAVAERALQAQPDNPAVLNLAGLMRAAAQRPGEARAAYEKALRIAPEFTPAALNLSRVEAAEGRFDAARARLQGMLARDRRDAAAMYHLALVERQAGNLQGALEWVDRAVLERPAEQQYGVLQVELRAAAGNAQGAREAAREIALRHPRRLDVLALQAQAEINAGDTRAALQVLREMTALAEFDAGALVRIGYLQLTAGDPAAAAYSAHKALQERPQDGGALALATRAALAGGDAAAASTHVAALRRHHGDSVEALVLAGDVALARADHGAAESAFREAFRRQPGAALVLRRAGVAVARQNPAAARTLLEDWLRANPTEQPVRRALADLHVLVRNWSGAREHYEQLLREGSEEAGVYNNLAHVLTELGDSAAIAHAERAVERAPGNPNMLDTLGWALARQGRHEEALRHLREARLRLPSAEVKWHLGYVLAQLGREREARRELEAALAEGAAFEGGEAARSLLQRLSQ</sequence>
<dbReference type="InterPro" id="IPR011990">
    <property type="entry name" value="TPR-like_helical_dom_sf"/>
</dbReference>
<comment type="caution">
    <text evidence="5">The sequence shown here is derived from an EMBL/GenBank/DDBJ whole genome shotgun (WGS) entry which is preliminary data.</text>
</comment>
<dbReference type="InterPro" id="IPR019734">
    <property type="entry name" value="TPR_rpt"/>
</dbReference>
<dbReference type="Pfam" id="PF13432">
    <property type="entry name" value="TPR_16"/>
    <property type="match status" value="2"/>
</dbReference>
<keyword evidence="1" id="KW-0677">Repeat</keyword>
<evidence type="ECO:0000313" key="5">
    <source>
        <dbReference type="EMBL" id="PTD96495.1"/>
    </source>
</evidence>
<dbReference type="PROSITE" id="PS50005">
    <property type="entry name" value="TPR"/>
    <property type="match status" value="3"/>
</dbReference>
<dbReference type="PANTHER" id="PTHR44858:SF1">
    <property type="entry name" value="UDP-N-ACETYLGLUCOSAMINE--PEPTIDE N-ACETYLGLUCOSAMINYLTRANSFERASE SPINDLY-RELATED"/>
    <property type="match status" value="1"/>
</dbReference>
<evidence type="ECO:0000256" key="3">
    <source>
        <dbReference type="PROSITE-ProRule" id="PRU00339"/>
    </source>
</evidence>
<feature type="repeat" description="TPR" evidence="3">
    <location>
        <begin position="130"/>
        <end position="163"/>
    </location>
</feature>
<feature type="repeat" description="TPR" evidence="3">
    <location>
        <begin position="376"/>
        <end position="409"/>
    </location>
</feature>
<reference evidence="5 6" key="1">
    <citation type="submission" date="2018-03" db="EMBL/GenBank/DDBJ databases">
        <authorList>
            <person name="Keele B.F."/>
        </authorList>
    </citation>
    <scope>NUCLEOTIDE SEQUENCE [LARGE SCALE GENOMIC DNA]</scope>
    <source>
        <strain evidence="5 6">D20</strain>
    </source>
</reference>
<dbReference type="Gene3D" id="1.25.40.10">
    <property type="entry name" value="Tetratricopeptide repeat domain"/>
    <property type="match status" value="4"/>
</dbReference>
<reference evidence="5 6" key="2">
    <citation type="submission" date="2018-04" db="EMBL/GenBank/DDBJ databases">
        <title>Thauera lacus sp. nov., isolated from an saline lake in Inner Mongolia, China.</title>
        <authorList>
            <person name="Liang Q.-Y."/>
        </authorList>
    </citation>
    <scope>NUCLEOTIDE SEQUENCE [LARGE SCALE GENOMIC DNA]</scope>
    <source>
        <strain evidence="5 6">D20</strain>
    </source>
</reference>
<dbReference type="Proteomes" id="UP000241193">
    <property type="component" value="Unassembled WGS sequence"/>
</dbReference>
<gene>
    <name evidence="5" type="primary">prsT</name>
    <name evidence="5" type="ORF">C8261_09335</name>
</gene>
<keyword evidence="2 3" id="KW-0802">TPR repeat</keyword>
<dbReference type="SUPFAM" id="SSF48452">
    <property type="entry name" value="TPR-like"/>
    <property type="match status" value="5"/>
</dbReference>
<organism evidence="5 6">
    <name type="scientific">Pseudothauera lacus</name>
    <dbReference type="NCBI Taxonomy" id="2136175"/>
    <lineage>
        <taxon>Bacteria</taxon>
        <taxon>Pseudomonadati</taxon>
        <taxon>Pseudomonadota</taxon>
        <taxon>Betaproteobacteria</taxon>
        <taxon>Rhodocyclales</taxon>
        <taxon>Zoogloeaceae</taxon>
        <taxon>Pseudothauera</taxon>
    </lineage>
</organism>
<accession>A0A2T4IFE5</accession>
<dbReference type="PANTHER" id="PTHR44858">
    <property type="entry name" value="TETRATRICOPEPTIDE REPEAT PROTEIN 6"/>
    <property type="match status" value="1"/>
</dbReference>
<evidence type="ECO:0000256" key="1">
    <source>
        <dbReference type="ARBA" id="ARBA00022737"/>
    </source>
</evidence>
<dbReference type="AlphaFoldDB" id="A0A2T4IFE5"/>
<keyword evidence="4" id="KW-0732">Signal</keyword>
<dbReference type="OrthoDB" id="5290951at2"/>
<dbReference type="InterPro" id="IPR014266">
    <property type="entry name" value="PEP-CTERM_TPR_PrsT"/>
</dbReference>
<feature type="signal peptide" evidence="4">
    <location>
        <begin position="1"/>
        <end position="23"/>
    </location>
</feature>
<dbReference type="RefSeq" id="WP_107493429.1">
    <property type="nucleotide sequence ID" value="NZ_PZKC01000006.1"/>
</dbReference>
<feature type="repeat" description="TPR" evidence="3">
    <location>
        <begin position="198"/>
        <end position="231"/>
    </location>
</feature>
<evidence type="ECO:0000256" key="2">
    <source>
        <dbReference type="ARBA" id="ARBA00022803"/>
    </source>
</evidence>
<dbReference type="InterPro" id="IPR050498">
    <property type="entry name" value="Ycf3"/>
</dbReference>
<proteinExistence type="predicted"/>
<keyword evidence="6" id="KW-1185">Reference proteome</keyword>
<feature type="chain" id="PRO_5015668847" evidence="4">
    <location>
        <begin position="24"/>
        <end position="930"/>
    </location>
</feature>
<evidence type="ECO:0000256" key="4">
    <source>
        <dbReference type="SAM" id="SignalP"/>
    </source>
</evidence>
<evidence type="ECO:0000313" key="6">
    <source>
        <dbReference type="Proteomes" id="UP000241193"/>
    </source>
</evidence>
<dbReference type="NCBIfam" id="TIGR02917">
    <property type="entry name" value="PEP_TPR_lipo"/>
    <property type="match status" value="1"/>
</dbReference>